<name>A0A2N0VM14_9BACT</name>
<keyword evidence="1" id="KW-1133">Transmembrane helix</keyword>
<sequence length="325" mass="37128">MINSIKNISKSFNDRFKAFRKSPNGKRFIKYLTYFAQFAIVAIIALQLTDIGWGNIYNSLPTTPWFYVLFLFIYFLLPFSEVLAYKLTWGIPYWRSLSIFIKKRIFNKDVMGYSGEIVLMQWAIQYTEKSKKQIFKDVRDMNIISSAASTIVAFGLLGILFFTGKIKALDQLIQRDLFSETSSLDYLIGGVILLILIGVIMRFRKYIFSMPAGLSFKVFSIHSVRMIVLYAAQILQWHLVLPDISLEIWFTFLSVNIIISRIPIIPSQDLVATGTNIEIAKILQVPVAPVTGIFLVHDVLGKVMNFVLYLLLTITGKKGKSEITL</sequence>
<feature type="transmembrane region" description="Helical" evidence="1">
    <location>
        <begin position="184"/>
        <end position="203"/>
    </location>
</feature>
<dbReference type="Proteomes" id="UP000233398">
    <property type="component" value="Unassembled WGS sequence"/>
</dbReference>
<organism evidence="2 3">
    <name type="scientific">Rhodohalobacter barkolensis</name>
    <dbReference type="NCBI Taxonomy" id="2053187"/>
    <lineage>
        <taxon>Bacteria</taxon>
        <taxon>Pseudomonadati</taxon>
        <taxon>Balneolota</taxon>
        <taxon>Balneolia</taxon>
        <taxon>Balneolales</taxon>
        <taxon>Balneolaceae</taxon>
        <taxon>Rhodohalobacter</taxon>
    </lineage>
</organism>
<feature type="transmembrane region" description="Helical" evidence="1">
    <location>
        <begin position="31"/>
        <end position="53"/>
    </location>
</feature>
<dbReference type="EMBL" id="PISP01000001">
    <property type="protein sequence ID" value="PKD45238.1"/>
    <property type="molecule type" value="Genomic_DNA"/>
</dbReference>
<reference evidence="2 3" key="1">
    <citation type="submission" date="2017-11" db="EMBL/GenBank/DDBJ databases">
        <title>Rhodohalobacter 15182 sp. nov., isolated from a salt lake.</title>
        <authorList>
            <person name="Han S."/>
        </authorList>
    </citation>
    <scope>NUCLEOTIDE SEQUENCE [LARGE SCALE GENOMIC DNA]</scope>
    <source>
        <strain evidence="2 3">15182</strain>
    </source>
</reference>
<feature type="transmembrane region" description="Helical" evidence="1">
    <location>
        <begin position="65"/>
        <end position="84"/>
    </location>
</feature>
<proteinExistence type="predicted"/>
<dbReference type="AlphaFoldDB" id="A0A2N0VM14"/>
<gene>
    <name evidence="2" type="ORF">CWD77_07270</name>
</gene>
<feature type="transmembrane region" description="Helical" evidence="1">
    <location>
        <begin position="223"/>
        <end position="241"/>
    </location>
</feature>
<evidence type="ECO:0000313" key="2">
    <source>
        <dbReference type="EMBL" id="PKD45238.1"/>
    </source>
</evidence>
<dbReference type="RefSeq" id="WP_101072811.1">
    <property type="nucleotide sequence ID" value="NZ_PISP01000001.1"/>
</dbReference>
<evidence type="ECO:0000313" key="3">
    <source>
        <dbReference type="Proteomes" id="UP000233398"/>
    </source>
</evidence>
<protein>
    <recommendedName>
        <fullName evidence="4">Flippase-like domain-containing protein</fullName>
    </recommendedName>
</protein>
<dbReference type="OrthoDB" id="1523213at2"/>
<evidence type="ECO:0008006" key="4">
    <source>
        <dbReference type="Google" id="ProtNLM"/>
    </source>
</evidence>
<comment type="caution">
    <text evidence="2">The sequence shown here is derived from an EMBL/GenBank/DDBJ whole genome shotgun (WGS) entry which is preliminary data.</text>
</comment>
<evidence type="ECO:0000256" key="1">
    <source>
        <dbReference type="SAM" id="Phobius"/>
    </source>
</evidence>
<keyword evidence="1" id="KW-0812">Transmembrane</keyword>
<feature type="transmembrane region" description="Helical" evidence="1">
    <location>
        <begin position="286"/>
        <end position="312"/>
    </location>
</feature>
<keyword evidence="1" id="KW-0472">Membrane</keyword>
<feature type="transmembrane region" description="Helical" evidence="1">
    <location>
        <begin position="144"/>
        <end position="163"/>
    </location>
</feature>
<keyword evidence="3" id="KW-1185">Reference proteome</keyword>
<accession>A0A2N0VM14</accession>